<name>A0A8C8STB6_9SAUR</name>
<keyword evidence="1" id="KW-0732">Signal</keyword>
<evidence type="ECO:0000256" key="4">
    <source>
        <dbReference type="SAM" id="MobiDB-lite"/>
    </source>
</evidence>
<protein>
    <recommendedName>
        <fullName evidence="5">Ig-like domain-containing protein</fullName>
    </recommendedName>
</protein>
<dbReference type="PANTHER" id="PTHR11738">
    <property type="entry name" value="MHC CLASS I NK CELL RECEPTOR"/>
    <property type="match status" value="1"/>
</dbReference>
<proteinExistence type="predicted"/>
<dbReference type="PANTHER" id="PTHR11738:SF186">
    <property type="entry name" value="OSTEOCLAST-ASSOCIATED IMMUNOGLOBULIN-LIKE RECEPTOR"/>
    <property type="match status" value="1"/>
</dbReference>
<feature type="region of interest" description="Disordered" evidence="4">
    <location>
        <begin position="255"/>
        <end position="287"/>
    </location>
</feature>
<keyword evidence="3" id="KW-0393">Immunoglobulin domain</keyword>
<reference evidence="6" key="2">
    <citation type="submission" date="2025-09" db="UniProtKB">
        <authorList>
            <consortium name="Ensembl"/>
        </authorList>
    </citation>
    <scope>IDENTIFICATION</scope>
</reference>
<dbReference type="AlphaFoldDB" id="A0A8C8STB6"/>
<feature type="domain" description="Ig-like" evidence="5">
    <location>
        <begin position="125"/>
        <end position="193"/>
    </location>
</feature>
<evidence type="ECO:0000259" key="5">
    <source>
        <dbReference type="PROSITE" id="PS50835"/>
    </source>
</evidence>
<dbReference type="InterPro" id="IPR007110">
    <property type="entry name" value="Ig-like_dom"/>
</dbReference>
<dbReference type="Proteomes" id="UP000694393">
    <property type="component" value="Unplaced"/>
</dbReference>
<keyword evidence="2" id="KW-1015">Disulfide bond</keyword>
<dbReference type="InterPro" id="IPR050412">
    <property type="entry name" value="Ig-like_Receptors_ImmuneReg"/>
</dbReference>
<dbReference type="Gene3D" id="2.60.40.10">
    <property type="entry name" value="Immunoglobulins"/>
    <property type="match status" value="2"/>
</dbReference>
<dbReference type="Pfam" id="PF13895">
    <property type="entry name" value="Ig_2"/>
    <property type="match status" value="1"/>
</dbReference>
<feature type="domain" description="Ig-like" evidence="5">
    <location>
        <begin position="28"/>
        <end position="96"/>
    </location>
</feature>
<dbReference type="FunFam" id="2.60.40.10:FF:000049">
    <property type="entry name" value="Leukocyte immunoglobulin-like receptor subfamily B member 1"/>
    <property type="match status" value="2"/>
</dbReference>
<reference evidence="6" key="1">
    <citation type="submission" date="2025-08" db="UniProtKB">
        <authorList>
            <consortium name="Ensembl"/>
        </authorList>
    </citation>
    <scope>IDENTIFICATION</scope>
</reference>
<organism evidence="6 7">
    <name type="scientific">Pelusios castaneus</name>
    <name type="common">West African mud turtle</name>
    <dbReference type="NCBI Taxonomy" id="367368"/>
    <lineage>
        <taxon>Eukaryota</taxon>
        <taxon>Metazoa</taxon>
        <taxon>Chordata</taxon>
        <taxon>Craniata</taxon>
        <taxon>Vertebrata</taxon>
        <taxon>Euteleostomi</taxon>
        <taxon>Archelosauria</taxon>
        <taxon>Testudinata</taxon>
        <taxon>Testudines</taxon>
        <taxon>Pleurodira</taxon>
        <taxon>Pelomedusidae</taxon>
        <taxon>Pelusios</taxon>
    </lineage>
</organism>
<dbReference type="Pfam" id="PF13927">
    <property type="entry name" value="Ig_3"/>
    <property type="match status" value="1"/>
</dbReference>
<sequence>DSTPLPHDRARVCIMACLLTAETHYPKPSIWLSPSREVGRGGAVTIHCRAAHHNVSFLLYKAGNPNMLQGAEPAWDMAEFPLRNVSQRDGGSYSCQYGTKANPPVWSELSDPVELTVVDIGYSKPNISLWPSRKVAPGGAVTIRCQCQQWGMRILLYKLGDPEVRRWAEPAGNLAEFPIRNASRQDAGSYSCRYSTKSNQPFWSEPSDPVELVVAGEGPGSVLPFTPFALGPGCSAPFLPHPSRCSFLIPQREPTQLRPSSQIPPRWRQREKVRGRNGTIIPPSDQRSSLRCPQAIWALQTEL</sequence>
<dbReference type="Ensembl" id="ENSPCET00000025016.1">
    <property type="protein sequence ID" value="ENSPCEP00000024206.1"/>
    <property type="gene ID" value="ENSPCEG00000018313.1"/>
</dbReference>
<dbReference type="InterPro" id="IPR003599">
    <property type="entry name" value="Ig_sub"/>
</dbReference>
<evidence type="ECO:0000256" key="1">
    <source>
        <dbReference type="ARBA" id="ARBA00022729"/>
    </source>
</evidence>
<evidence type="ECO:0000256" key="2">
    <source>
        <dbReference type="ARBA" id="ARBA00023157"/>
    </source>
</evidence>
<dbReference type="InterPro" id="IPR036179">
    <property type="entry name" value="Ig-like_dom_sf"/>
</dbReference>
<dbReference type="GO" id="GO:0002764">
    <property type="term" value="P:immune response-regulating signaling pathway"/>
    <property type="evidence" value="ECO:0007669"/>
    <property type="project" value="TreeGrafter"/>
</dbReference>
<evidence type="ECO:0000313" key="7">
    <source>
        <dbReference type="Proteomes" id="UP000694393"/>
    </source>
</evidence>
<evidence type="ECO:0000313" key="6">
    <source>
        <dbReference type="Ensembl" id="ENSPCEP00000024206.1"/>
    </source>
</evidence>
<keyword evidence="7" id="KW-1185">Reference proteome</keyword>
<accession>A0A8C8STB6</accession>
<dbReference type="PROSITE" id="PS50835">
    <property type="entry name" value="IG_LIKE"/>
    <property type="match status" value="2"/>
</dbReference>
<dbReference type="InterPro" id="IPR013783">
    <property type="entry name" value="Ig-like_fold"/>
</dbReference>
<dbReference type="SMART" id="SM00409">
    <property type="entry name" value="IG"/>
    <property type="match status" value="2"/>
</dbReference>
<dbReference type="SUPFAM" id="SSF48726">
    <property type="entry name" value="Immunoglobulin"/>
    <property type="match status" value="2"/>
</dbReference>
<evidence type="ECO:0000256" key="3">
    <source>
        <dbReference type="ARBA" id="ARBA00023319"/>
    </source>
</evidence>